<protein>
    <recommendedName>
        <fullName evidence="7">Dolichol-phosphate mannosyltransferase subunit 3</fullName>
    </recommendedName>
</protein>
<dbReference type="GO" id="GO:0005789">
    <property type="term" value="C:endoplasmic reticulum membrane"/>
    <property type="evidence" value="ECO:0007669"/>
    <property type="project" value="UniProtKB-SubCell"/>
</dbReference>
<dbReference type="GO" id="GO:0016757">
    <property type="term" value="F:glycosyltransferase activity"/>
    <property type="evidence" value="ECO:0007669"/>
    <property type="project" value="UniProtKB-KW"/>
</dbReference>
<comment type="subunit">
    <text evidence="7">Component of the dolichol-phosphate mannose (DPM) synthase complex.</text>
</comment>
<dbReference type="PANTHER" id="PTHR16433">
    <property type="entry name" value="DOLICHOL-PHOSPHATE MANNOSYLTRANSFERASE SUBUNIT 3"/>
    <property type="match status" value="1"/>
</dbReference>
<keyword evidence="4 7" id="KW-0256">Endoplasmic reticulum</keyword>
<evidence type="ECO:0000256" key="6">
    <source>
        <dbReference type="ARBA" id="ARBA00023136"/>
    </source>
</evidence>
<keyword evidence="9" id="KW-1185">Reference proteome</keyword>
<evidence type="ECO:0000256" key="3">
    <source>
        <dbReference type="ARBA" id="ARBA00022692"/>
    </source>
</evidence>
<feature type="transmembrane region" description="Helical" evidence="7">
    <location>
        <begin position="38"/>
        <end position="63"/>
    </location>
</feature>
<evidence type="ECO:0000256" key="1">
    <source>
        <dbReference type="ARBA" id="ARBA00004477"/>
    </source>
</evidence>
<dbReference type="InterPro" id="IPR013174">
    <property type="entry name" value="DPM3"/>
</dbReference>
<evidence type="ECO:0000256" key="2">
    <source>
        <dbReference type="ARBA" id="ARBA00010430"/>
    </source>
</evidence>
<dbReference type="GO" id="GO:0006506">
    <property type="term" value="P:GPI anchor biosynthetic process"/>
    <property type="evidence" value="ECO:0007669"/>
    <property type="project" value="TreeGrafter"/>
</dbReference>
<keyword evidence="6 7" id="KW-0472">Membrane</keyword>
<comment type="caution">
    <text evidence="8">The sequence shown here is derived from an EMBL/GenBank/DDBJ whole genome shotgun (WGS) entry which is preliminary data.</text>
</comment>
<keyword evidence="3 7" id="KW-0812">Transmembrane</keyword>
<comment type="similarity">
    <text evidence="2 7">Belongs to the DPM3 family.</text>
</comment>
<evidence type="ECO:0000313" key="8">
    <source>
        <dbReference type="EMBL" id="KAI1725874.1"/>
    </source>
</evidence>
<proteinExistence type="inferred from homology"/>
<name>A0AAD4NBE8_9BILA</name>
<accession>A0AAD4NBE8</accession>
<evidence type="ECO:0000256" key="4">
    <source>
        <dbReference type="ARBA" id="ARBA00022824"/>
    </source>
</evidence>
<keyword evidence="5 7" id="KW-1133">Transmembrane helix</keyword>
<dbReference type="EMBL" id="JAKKPZ010000002">
    <property type="protein sequence ID" value="KAI1725874.1"/>
    <property type="molecule type" value="Genomic_DNA"/>
</dbReference>
<reference evidence="8" key="1">
    <citation type="submission" date="2022-01" db="EMBL/GenBank/DDBJ databases">
        <title>Genome Sequence Resource for Two Populations of Ditylenchus destructor, the Migratory Endoparasitic Phytonematode.</title>
        <authorList>
            <person name="Zhang H."/>
            <person name="Lin R."/>
            <person name="Xie B."/>
        </authorList>
    </citation>
    <scope>NUCLEOTIDE SEQUENCE</scope>
    <source>
        <strain evidence="8">BazhouSP</strain>
    </source>
</reference>
<keyword evidence="8" id="KW-0808">Transferase</keyword>
<sequence>MATQLAIFLSIASPFLLAWIIVFGEMVPGIYGALRTQLLVGTPLLVIAILGIYAASSVIYGVLTFNDCSEARQELIEEVSQAKADLRRRKVIE</sequence>
<organism evidence="8 9">
    <name type="scientific">Ditylenchus destructor</name>
    <dbReference type="NCBI Taxonomy" id="166010"/>
    <lineage>
        <taxon>Eukaryota</taxon>
        <taxon>Metazoa</taxon>
        <taxon>Ecdysozoa</taxon>
        <taxon>Nematoda</taxon>
        <taxon>Chromadorea</taxon>
        <taxon>Rhabditida</taxon>
        <taxon>Tylenchina</taxon>
        <taxon>Tylenchomorpha</taxon>
        <taxon>Sphaerularioidea</taxon>
        <taxon>Anguinidae</taxon>
        <taxon>Anguininae</taxon>
        <taxon>Ditylenchus</taxon>
    </lineage>
</organism>
<gene>
    <name evidence="8" type="ORF">DdX_02559</name>
</gene>
<dbReference type="GO" id="GO:0033185">
    <property type="term" value="C:dolichol-phosphate-mannose synthase complex"/>
    <property type="evidence" value="ECO:0007669"/>
    <property type="project" value="TreeGrafter"/>
</dbReference>
<dbReference type="Proteomes" id="UP001201812">
    <property type="component" value="Unassembled WGS sequence"/>
</dbReference>
<comment type="function">
    <text evidence="7">Stabilizer subunit of the dolichol-phosphate mannose (DPM) synthase complex; tethers catalytic subunit to the ER.</text>
</comment>
<evidence type="ECO:0000256" key="7">
    <source>
        <dbReference type="RuleBase" id="RU365085"/>
    </source>
</evidence>
<dbReference type="PANTHER" id="PTHR16433:SF0">
    <property type="entry name" value="DOLICHOL-PHOSPHATE MANNOSYLTRANSFERASE SUBUNIT 3"/>
    <property type="match status" value="1"/>
</dbReference>
<comment type="pathway">
    <text evidence="7">Protein modification; protein glycosylation.</text>
</comment>
<keyword evidence="8" id="KW-0328">Glycosyltransferase</keyword>
<evidence type="ECO:0000256" key="5">
    <source>
        <dbReference type="ARBA" id="ARBA00022989"/>
    </source>
</evidence>
<comment type="subcellular location">
    <subcellularLocation>
        <location evidence="1 7">Endoplasmic reticulum membrane</location>
        <topology evidence="1 7">Multi-pass membrane protein</topology>
    </subcellularLocation>
</comment>
<dbReference type="Pfam" id="PF08285">
    <property type="entry name" value="DPM3"/>
    <property type="match status" value="1"/>
</dbReference>
<dbReference type="AlphaFoldDB" id="A0AAD4NBE8"/>
<evidence type="ECO:0000313" key="9">
    <source>
        <dbReference type="Proteomes" id="UP001201812"/>
    </source>
</evidence>
<feature type="transmembrane region" description="Helical" evidence="7">
    <location>
        <begin position="6"/>
        <end position="26"/>
    </location>
</feature>